<keyword evidence="2" id="KW-0067">ATP-binding</keyword>
<proteinExistence type="predicted"/>
<dbReference type="Pfam" id="PF03880">
    <property type="entry name" value="DbpA"/>
    <property type="match status" value="1"/>
</dbReference>
<name>A0A645BI14_9ZZZZ</name>
<dbReference type="Gene3D" id="3.30.70.330">
    <property type="match status" value="1"/>
</dbReference>
<keyword evidence="2" id="KW-0378">Hydrolase</keyword>
<gene>
    <name evidence="2" type="primary">deaD_21</name>
    <name evidence="2" type="ORF">SDC9_109721</name>
</gene>
<comment type="caution">
    <text evidence="2">The sequence shown here is derived from an EMBL/GenBank/DDBJ whole genome shotgun (WGS) entry which is preliminary data.</text>
</comment>
<protein>
    <submittedName>
        <fullName evidence="2">ATP-dependent RNA helicase DeaD</fullName>
        <ecNumber evidence="2">3.6.4.13</ecNumber>
    </submittedName>
</protein>
<reference evidence="2" key="1">
    <citation type="submission" date="2019-08" db="EMBL/GenBank/DDBJ databases">
        <authorList>
            <person name="Kucharzyk K."/>
            <person name="Murdoch R.W."/>
            <person name="Higgins S."/>
            <person name="Loffler F."/>
        </authorList>
    </citation>
    <scope>NUCLEOTIDE SEQUENCE</scope>
</reference>
<evidence type="ECO:0000259" key="1">
    <source>
        <dbReference type="Pfam" id="PF03880"/>
    </source>
</evidence>
<dbReference type="EMBL" id="VSSQ01019075">
    <property type="protein sequence ID" value="MPM62843.1"/>
    <property type="molecule type" value="Genomic_DNA"/>
</dbReference>
<feature type="domain" description="DEAD box helicase DbpA/CsdA RNA-binding" evidence="1">
    <location>
        <begin position="10"/>
        <end position="79"/>
    </location>
</feature>
<dbReference type="EC" id="3.6.4.13" evidence="2"/>
<keyword evidence="2" id="KW-0547">Nucleotide-binding</keyword>
<dbReference type="InterPro" id="IPR012677">
    <property type="entry name" value="Nucleotide-bd_a/b_plait_sf"/>
</dbReference>
<dbReference type="InterPro" id="IPR005580">
    <property type="entry name" value="DbpA/CsdA_RNA-bd_dom"/>
</dbReference>
<accession>A0A645BI14</accession>
<organism evidence="2">
    <name type="scientific">bioreactor metagenome</name>
    <dbReference type="NCBI Taxonomy" id="1076179"/>
    <lineage>
        <taxon>unclassified sequences</taxon>
        <taxon>metagenomes</taxon>
        <taxon>ecological metagenomes</taxon>
    </lineage>
</organism>
<dbReference type="AlphaFoldDB" id="A0A645BI14"/>
<dbReference type="CDD" id="cd12252">
    <property type="entry name" value="RRM_DbpA"/>
    <property type="match status" value="1"/>
</dbReference>
<keyword evidence="2" id="KW-0347">Helicase</keyword>
<sequence length="110" mass="12798">MVQPEKGYARLFINIGKMDGVNPANLMGFINEHVKGKVPVGRIDLMKNFSFFEIPEELSPKVVKSFKGMYIEDRKLVVEVSRDENGAKKEKKQFYESFEGKKKKKNKQRR</sequence>
<evidence type="ECO:0000313" key="2">
    <source>
        <dbReference type="EMBL" id="MPM62843.1"/>
    </source>
</evidence>
<dbReference type="GO" id="GO:0003724">
    <property type="term" value="F:RNA helicase activity"/>
    <property type="evidence" value="ECO:0007669"/>
    <property type="project" value="UniProtKB-EC"/>
</dbReference>
<dbReference type="GO" id="GO:0016787">
    <property type="term" value="F:hydrolase activity"/>
    <property type="evidence" value="ECO:0007669"/>
    <property type="project" value="UniProtKB-KW"/>
</dbReference>